<evidence type="ECO:0000313" key="1">
    <source>
        <dbReference type="EMBL" id="HJC72286.1"/>
    </source>
</evidence>
<gene>
    <name evidence="1" type="ORF">H9698_05785</name>
</gene>
<protein>
    <submittedName>
        <fullName evidence="1">Uncharacterized protein</fullName>
    </submittedName>
</protein>
<name>A0A9D2Q4L0_9FIRM</name>
<reference evidence="1" key="1">
    <citation type="journal article" date="2021" name="PeerJ">
        <title>Extensive microbial diversity within the chicken gut microbiome revealed by metagenomics and culture.</title>
        <authorList>
            <person name="Gilroy R."/>
            <person name="Ravi A."/>
            <person name="Getino M."/>
            <person name="Pursley I."/>
            <person name="Horton D.L."/>
            <person name="Alikhan N.F."/>
            <person name="Baker D."/>
            <person name="Gharbi K."/>
            <person name="Hall N."/>
            <person name="Watson M."/>
            <person name="Adriaenssens E.M."/>
            <person name="Foster-Nyarko E."/>
            <person name="Jarju S."/>
            <person name="Secka A."/>
            <person name="Antonio M."/>
            <person name="Oren A."/>
            <person name="Chaudhuri R.R."/>
            <person name="La Ragione R."/>
            <person name="Hildebrand F."/>
            <person name="Pallen M.J."/>
        </authorList>
    </citation>
    <scope>NUCLEOTIDE SEQUENCE</scope>
    <source>
        <strain evidence="1">5933</strain>
    </source>
</reference>
<comment type="caution">
    <text evidence="1">The sequence shown here is derived from an EMBL/GenBank/DDBJ whole genome shotgun (WGS) entry which is preliminary data.</text>
</comment>
<proteinExistence type="predicted"/>
<dbReference type="Proteomes" id="UP000823918">
    <property type="component" value="Unassembled WGS sequence"/>
</dbReference>
<dbReference type="EMBL" id="DWWA01000028">
    <property type="protein sequence ID" value="HJC72286.1"/>
    <property type="molecule type" value="Genomic_DNA"/>
</dbReference>
<reference evidence="1" key="2">
    <citation type="submission" date="2021-04" db="EMBL/GenBank/DDBJ databases">
        <authorList>
            <person name="Gilroy R."/>
        </authorList>
    </citation>
    <scope>NUCLEOTIDE SEQUENCE</scope>
    <source>
        <strain evidence="1">5933</strain>
    </source>
</reference>
<dbReference type="AlphaFoldDB" id="A0A9D2Q4L0"/>
<accession>A0A9D2Q4L0</accession>
<evidence type="ECO:0000313" key="2">
    <source>
        <dbReference type="Proteomes" id="UP000823918"/>
    </source>
</evidence>
<organism evidence="1 2">
    <name type="scientific">Candidatus Ruthenibacterium merdavium</name>
    <dbReference type="NCBI Taxonomy" id="2838752"/>
    <lineage>
        <taxon>Bacteria</taxon>
        <taxon>Bacillati</taxon>
        <taxon>Bacillota</taxon>
        <taxon>Clostridia</taxon>
        <taxon>Eubacteriales</taxon>
        <taxon>Oscillospiraceae</taxon>
        <taxon>Ruthenibacterium</taxon>
    </lineage>
</organism>
<sequence>MTLEKAVLAAFAAAAVYVCFRWLHENEVSLGEVEIAQPSEMPDAWMTKRDAQEHLEKGTRMPRTLWNDLPKVESYCVHVVRTTLAER</sequence>